<evidence type="ECO:0000256" key="2">
    <source>
        <dbReference type="ARBA" id="ARBA00049958"/>
    </source>
</evidence>
<evidence type="ECO:0000313" key="6">
    <source>
        <dbReference type="Proteomes" id="UP000244180"/>
    </source>
</evidence>
<evidence type="ECO:0000256" key="1">
    <source>
        <dbReference type="ARBA" id="ARBA00006420"/>
    </source>
</evidence>
<comment type="function">
    <text evidence="2">May be involved in the formation or repair of [Fe-S] clusters present in iron-sulfur proteins.</text>
</comment>
<dbReference type="Gene3D" id="3.30.300.130">
    <property type="entry name" value="Fe-S cluster assembly (FSCA)"/>
    <property type="match status" value="1"/>
</dbReference>
<dbReference type="GO" id="GO:0051536">
    <property type="term" value="F:iron-sulfur cluster binding"/>
    <property type="evidence" value="ECO:0007669"/>
    <property type="project" value="InterPro"/>
</dbReference>
<proteinExistence type="inferred from homology"/>
<dbReference type="InterPro" id="IPR034904">
    <property type="entry name" value="FSCA_dom_sf"/>
</dbReference>
<evidence type="ECO:0000313" key="5">
    <source>
        <dbReference type="EMBL" id="PTQ54309.1"/>
    </source>
</evidence>
<dbReference type="GO" id="GO:0016226">
    <property type="term" value="P:iron-sulfur cluster assembly"/>
    <property type="evidence" value="ECO:0007669"/>
    <property type="project" value="InterPro"/>
</dbReference>
<comment type="caution">
    <text evidence="5">The sequence shown here is derived from an EMBL/GenBank/DDBJ whole genome shotgun (WGS) entry which is preliminary data.</text>
</comment>
<gene>
    <name evidence="5" type="ORF">HSCHL_0588</name>
</gene>
<feature type="compositionally biased region" description="Basic residues" evidence="3">
    <location>
        <begin position="34"/>
        <end position="53"/>
    </location>
</feature>
<accession>A0A2T5GDQ3</accession>
<evidence type="ECO:0000256" key="3">
    <source>
        <dbReference type="SAM" id="MobiDB-lite"/>
    </source>
</evidence>
<dbReference type="SUPFAM" id="SSF117916">
    <property type="entry name" value="Fe-S cluster assembly (FSCA) domain-like"/>
    <property type="match status" value="1"/>
</dbReference>
<dbReference type="Pfam" id="PF01106">
    <property type="entry name" value="NifU"/>
    <property type="match status" value="1"/>
</dbReference>
<protein>
    <submittedName>
        <fullName evidence="5">NifU-like domain protein</fullName>
    </submittedName>
</protein>
<dbReference type="InterPro" id="IPR001075">
    <property type="entry name" value="NIF_FeS_clus_asmbl_NifU_C"/>
</dbReference>
<dbReference type="Proteomes" id="UP000244180">
    <property type="component" value="Unassembled WGS sequence"/>
</dbReference>
<feature type="region of interest" description="Disordered" evidence="3">
    <location>
        <begin position="1"/>
        <end position="55"/>
    </location>
</feature>
<dbReference type="AlphaFoldDB" id="A0A2T5GDQ3"/>
<feature type="domain" description="NIF system FeS cluster assembly NifU C-terminal" evidence="4">
    <location>
        <begin position="82"/>
        <end position="147"/>
    </location>
</feature>
<reference evidence="5 6" key="1">
    <citation type="submission" date="2017-08" db="EMBL/GenBank/DDBJ databases">
        <title>Burning lignite coal seam in the remote Altai Mountains harbors a hydrogen-driven thermophilic microbial community.</title>
        <authorList>
            <person name="Kadnikov V.V."/>
            <person name="Mardanov A.V."/>
            <person name="Ivasenko D."/>
            <person name="Beletsky A.V."/>
            <person name="Karnachuk O.V."/>
            <person name="Ravin N.V."/>
        </authorList>
    </citation>
    <scope>NUCLEOTIDE SEQUENCE [LARGE SCALE GENOMIC DNA]</scope>
    <source>
        <strain evidence="5">AL33</strain>
    </source>
</reference>
<sequence length="150" mass="16505">MLSQNSTMPNIVPPPHGAGRGGARHRGPADTHHTKFPGRRGARRTARRKKRPTGRWPVGRKSLIMVLRTILIEVATMIEARIERILRRLRPAIQQDGGDVELVAVEGDVVKVRLTGTCLICPSREHTLKAGLEQAITAAVPEIRAVEHVS</sequence>
<dbReference type="PANTHER" id="PTHR11178">
    <property type="entry name" value="IRON-SULFUR CLUSTER SCAFFOLD PROTEIN NFU-RELATED"/>
    <property type="match status" value="1"/>
</dbReference>
<dbReference type="PANTHER" id="PTHR11178:SF25">
    <property type="entry name" value="NIFU-LIKE PROTEIN 3, CHLOROPLASTIC"/>
    <property type="match status" value="1"/>
</dbReference>
<dbReference type="GO" id="GO:0005506">
    <property type="term" value="F:iron ion binding"/>
    <property type="evidence" value="ECO:0007669"/>
    <property type="project" value="InterPro"/>
</dbReference>
<name>A0A2T5GDQ3_HYDSH</name>
<comment type="similarity">
    <text evidence="1">Belongs to the NifU family.</text>
</comment>
<dbReference type="EMBL" id="PEBV01000005">
    <property type="protein sequence ID" value="PTQ54309.1"/>
    <property type="molecule type" value="Genomic_DNA"/>
</dbReference>
<organism evidence="5 6">
    <name type="scientific">Hydrogenibacillus schlegelii</name>
    <name type="common">Bacillus schlegelii</name>
    <dbReference type="NCBI Taxonomy" id="1484"/>
    <lineage>
        <taxon>Bacteria</taxon>
        <taxon>Bacillati</taxon>
        <taxon>Bacillota</taxon>
        <taxon>Bacilli</taxon>
        <taxon>Bacillales</taxon>
        <taxon>Bacillales Family X. Incertae Sedis</taxon>
        <taxon>Hydrogenibacillus</taxon>
    </lineage>
</organism>
<evidence type="ECO:0000259" key="4">
    <source>
        <dbReference type="Pfam" id="PF01106"/>
    </source>
</evidence>